<gene>
    <name evidence="3" type="ORF">NTJ_07411</name>
</gene>
<keyword evidence="4" id="KW-1185">Reference proteome</keyword>
<organism evidence="3 4">
    <name type="scientific">Nesidiocoris tenuis</name>
    <dbReference type="NCBI Taxonomy" id="355587"/>
    <lineage>
        <taxon>Eukaryota</taxon>
        <taxon>Metazoa</taxon>
        <taxon>Ecdysozoa</taxon>
        <taxon>Arthropoda</taxon>
        <taxon>Hexapoda</taxon>
        <taxon>Insecta</taxon>
        <taxon>Pterygota</taxon>
        <taxon>Neoptera</taxon>
        <taxon>Paraneoptera</taxon>
        <taxon>Hemiptera</taxon>
        <taxon>Heteroptera</taxon>
        <taxon>Panheteroptera</taxon>
        <taxon>Cimicomorpha</taxon>
        <taxon>Miridae</taxon>
        <taxon>Dicyphina</taxon>
        <taxon>Nesidiocoris</taxon>
    </lineage>
</organism>
<evidence type="ECO:0008006" key="5">
    <source>
        <dbReference type="Google" id="ProtNLM"/>
    </source>
</evidence>
<evidence type="ECO:0000256" key="1">
    <source>
        <dbReference type="ARBA" id="ARBA00022729"/>
    </source>
</evidence>
<dbReference type="EMBL" id="AP028913">
    <property type="protein sequence ID" value="BES94602.1"/>
    <property type="molecule type" value="Genomic_DNA"/>
</dbReference>
<sequence length="218" mass="25081">MIISIVLSIVIVISGRIEVESALAQKQGPFEIRWKYLEHCDEELTQEAFKIEWKFNKANRSEMHINANITSQMEFGDDLKLKMELAVMTNQGWKHNYFNFDSKDGICSVLKLYGPKKFKKLMSSVVPPASDCPIPPGNYLIDIDFALERDENVVPVFVYNKYRVRNELRYGALDGPVVACIISYQSLLANQCRFRWSHQPYSCYRFVCLATRSGSDST</sequence>
<evidence type="ECO:0000256" key="2">
    <source>
        <dbReference type="SAM" id="SignalP"/>
    </source>
</evidence>
<dbReference type="Gene3D" id="2.70.220.10">
    <property type="entry name" value="Ganglioside GM2 activator"/>
    <property type="match status" value="1"/>
</dbReference>
<protein>
    <recommendedName>
        <fullName evidence="5">MD-2-related lipid-recognition domain-containing protein</fullName>
    </recommendedName>
</protein>
<accession>A0ABN7AQW6</accession>
<dbReference type="InterPro" id="IPR036846">
    <property type="entry name" value="GM2-AP_sf"/>
</dbReference>
<evidence type="ECO:0000313" key="4">
    <source>
        <dbReference type="Proteomes" id="UP001307889"/>
    </source>
</evidence>
<dbReference type="PANTHER" id="PTHR21112:SF0">
    <property type="entry name" value="CHEMOSENSORY PROTEIN A 29A-RELATED"/>
    <property type="match status" value="1"/>
</dbReference>
<feature type="signal peptide" evidence="2">
    <location>
        <begin position="1"/>
        <end position="15"/>
    </location>
</feature>
<reference evidence="3 4" key="1">
    <citation type="submission" date="2023-09" db="EMBL/GenBank/DDBJ databases">
        <title>Nesidiocoris tenuis whole genome shotgun sequence.</title>
        <authorList>
            <person name="Shibata T."/>
            <person name="Shimoda M."/>
            <person name="Kobayashi T."/>
            <person name="Uehara T."/>
        </authorList>
    </citation>
    <scope>NUCLEOTIDE SEQUENCE [LARGE SCALE GENOMIC DNA]</scope>
    <source>
        <strain evidence="3 4">Japan</strain>
    </source>
</reference>
<proteinExistence type="predicted"/>
<keyword evidence="1 2" id="KW-0732">Signal</keyword>
<dbReference type="PANTHER" id="PTHR21112">
    <property type="entry name" value="CHEMOSENSORY PROTEIN A 29A-RELATED"/>
    <property type="match status" value="1"/>
</dbReference>
<name>A0ABN7AQW6_9HEMI</name>
<feature type="chain" id="PRO_5045864274" description="MD-2-related lipid-recognition domain-containing protein" evidence="2">
    <location>
        <begin position="16"/>
        <end position="218"/>
    </location>
</feature>
<evidence type="ECO:0000313" key="3">
    <source>
        <dbReference type="EMBL" id="BES94602.1"/>
    </source>
</evidence>
<dbReference type="Proteomes" id="UP001307889">
    <property type="component" value="Chromosome 5"/>
</dbReference>